<keyword evidence="3" id="KW-1185">Reference proteome</keyword>
<reference evidence="2" key="1">
    <citation type="submission" date="2023-08" db="EMBL/GenBank/DDBJ databases">
        <authorList>
            <person name="Chen Y."/>
            <person name="Shah S."/>
            <person name="Dougan E. K."/>
            <person name="Thang M."/>
            <person name="Chan C."/>
        </authorList>
    </citation>
    <scope>NUCLEOTIDE SEQUENCE</scope>
</reference>
<dbReference type="EMBL" id="CAUJNA010000008">
    <property type="protein sequence ID" value="CAJ1370319.1"/>
    <property type="molecule type" value="Genomic_DNA"/>
</dbReference>
<protein>
    <submittedName>
        <fullName evidence="2">Uncharacterized protein</fullName>
    </submittedName>
</protein>
<feature type="transmembrane region" description="Helical" evidence="1">
    <location>
        <begin position="52"/>
        <end position="74"/>
    </location>
</feature>
<evidence type="ECO:0000313" key="3">
    <source>
        <dbReference type="Proteomes" id="UP001178507"/>
    </source>
</evidence>
<dbReference type="Proteomes" id="UP001178507">
    <property type="component" value="Unassembled WGS sequence"/>
</dbReference>
<name>A0AA36MFW9_9DINO</name>
<keyword evidence="1" id="KW-0812">Transmembrane</keyword>
<keyword evidence="1" id="KW-1133">Transmembrane helix</keyword>
<organism evidence="2 3">
    <name type="scientific">Effrenium voratum</name>
    <dbReference type="NCBI Taxonomy" id="2562239"/>
    <lineage>
        <taxon>Eukaryota</taxon>
        <taxon>Sar</taxon>
        <taxon>Alveolata</taxon>
        <taxon>Dinophyceae</taxon>
        <taxon>Suessiales</taxon>
        <taxon>Symbiodiniaceae</taxon>
        <taxon>Effrenium</taxon>
    </lineage>
</organism>
<gene>
    <name evidence="2" type="ORF">EVOR1521_LOCUS909</name>
</gene>
<comment type="caution">
    <text evidence="2">The sequence shown here is derived from an EMBL/GenBank/DDBJ whole genome shotgun (WGS) entry which is preliminary data.</text>
</comment>
<accession>A0AA36MFW9</accession>
<dbReference type="AlphaFoldDB" id="A0AA36MFW9"/>
<sequence length="168" mass="17678">MCPPKAGGKGEALPAILDLQLSDYLSLLLCGYIGARCVLLKYPALPHAGGTWLLASAASLVTAFGGGTGYALLARWRRPGRPFRFAWQDPSAVACVLVGLTLGFQLAPGCWAEEALGMGCGTAFGYLDAANNAVLIAWGSSKPEAQADWTGNPWAGYPEFVMWIGLEV</sequence>
<proteinExistence type="predicted"/>
<evidence type="ECO:0000313" key="2">
    <source>
        <dbReference type="EMBL" id="CAJ1370319.1"/>
    </source>
</evidence>
<keyword evidence="1" id="KW-0472">Membrane</keyword>
<evidence type="ECO:0000256" key="1">
    <source>
        <dbReference type="SAM" id="Phobius"/>
    </source>
</evidence>